<accession>A0A7W7KM56</accession>
<comment type="caution">
    <text evidence="1">The sequence shown here is derived from an EMBL/GenBank/DDBJ whole genome shotgun (WGS) entry which is preliminary data.</text>
</comment>
<dbReference type="AlphaFoldDB" id="A0A7W7KM56"/>
<dbReference type="RefSeq" id="WP_184592795.1">
    <property type="nucleotide sequence ID" value="NZ_JACHLI010000018.1"/>
</dbReference>
<dbReference type="EMBL" id="JACHLI010000018">
    <property type="protein sequence ID" value="MBB4865375.1"/>
    <property type="molecule type" value="Genomic_DNA"/>
</dbReference>
<organism evidence="1 2">
    <name type="scientific">Pseudomonas nitroreducens</name>
    <dbReference type="NCBI Taxonomy" id="46680"/>
    <lineage>
        <taxon>Bacteria</taxon>
        <taxon>Pseudomonadati</taxon>
        <taxon>Pseudomonadota</taxon>
        <taxon>Gammaproteobacteria</taxon>
        <taxon>Pseudomonadales</taxon>
        <taxon>Pseudomonadaceae</taxon>
        <taxon>Pseudomonas</taxon>
    </lineage>
</organism>
<reference evidence="1 2" key="1">
    <citation type="submission" date="2020-08" db="EMBL/GenBank/DDBJ databases">
        <title>Functional genomics of gut bacteria from endangered species of beetles.</title>
        <authorList>
            <person name="Carlos-Shanley C."/>
        </authorList>
    </citation>
    <scope>NUCLEOTIDE SEQUENCE [LARGE SCALE GENOMIC DNA]</scope>
    <source>
        <strain evidence="1 2">S00179</strain>
    </source>
</reference>
<gene>
    <name evidence="1" type="ORF">HNP46_004256</name>
</gene>
<protein>
    <submittedName>
        <fullName evidence="1">Uncharacterized protein</fullName>
    </submittedName>
</protein>
<evidence type="ECO:0000313" key="1">
    <source>
        <dbReference type="EMBL" id="MBB4865375.1"/>
    </source>
</evidence>
<sequence length="187" mass="21852">MPHYFVTRCVEANGDDINEMCDSPLSKEISTSYFMKEIAPSLKIDKEILELFNLTKKSEFINDYHIRCNRSYYQGVPCYYIVHSAIEYVFVDKKDSGKLFDEEDAKYRQLRISLLQDDVDELMPEGADYKALFTFAKKFYAENKADLDSLQIPMSSFAQWNCSHREAFADYDRKYYGKTHEPSVTLG</sequence>
<proteinExistence type="predicted"/>
<name>A0A7W7KM56_PSENT</name>
<evidence type="ECO:0000313" key="2">
    <source>
        <dbReference type="Proteomes" id="UP000566995"/>
    </source>
</evidence>
<dbReference type="Proteomes" id="UP000566995">
    <property type="component" value="Unassembled WGS sequence"/>
</dbReference>